<protein>
    <submittedName>
        <fullName evidence="1">Uncharacterized protein</fullName>
    </submittedName>
</protein>
<reference evidence="1 2" key="1">
    <citation type="submission" date="2023-01" db="EMBL/GenBank/DDBJ databases">
        <authorList>
            <person name="Whitehead M."/>
        </authorList>
    </citation>
    <scope>NUCLEOTIDE SEQUENCE [LARGE SCALE GENOMIC DNA]</scope>
</reference>
<evidence type="ECO:0000313" key="1">
    <source>
        <dbReference type="EMBL" id="CAI6369819.1"/>
    </source>
</evidence>
<proteinExistence type="predicted"/>
<dbReference type="AlphaFoldDB" id="A0AAV0XQ93"/>
<evidence type="ECO:0000313" key="2">
    <source>
        <dbReference type="Proteomes" id="UP001160148"/>
    </source>
</evidence>
<name>A0AAV0XQ93_9HEMI</name>
<organism evidence="1 2">
    <name type="scientific">Macrosiphum euphorbiae</name>
    <name type="common">potato aphid</name>
    <dbReference type="NCBI Taxonomy" id="13131"/>
    <lineage>
        <taxon>Eukaryota</taxon>
        <taxon>Metazoa</taxon>
        <taxon>Ecdysozoa</taxon>
        <taxon>Arthropoda</taxon>
        <taxon>Hexapoda</taxon>
        <taxon>Insecta</taxon>
        <taxon>Pterygota</taxon>
        <taxon>Neoptera</taxon>
        <taxon>Paraneoptera</taxon>
        <taxon>Hemiptera</taxon>
        <taxon>Sternorrhyncha</taxon>
        <taxon>Aphidomorpha</taxon>
        <taxon>Aphidoidea</taxon>
        <taxon>Aphididae</taxon>
        <taxon>Macrosiphini</taxon>
        <taxon>Macrosiphum</taxon>
    </lineage>
</organism>
<gene>
    <name evidence="1" type="ORF">MEUPH1_LOCUS24011</name>
</gene>
<keyword evidence="2" id="KW-1185">Reference proteome</keyword>
<comment type="caution">
    <text evidence="1">The sequence shown here is derived from an EMBL/GenBank/DDBJ whole genome shotgun (WGS) entry which is preliminary data.</text>
</comment>
<dbReference type="EMBL" id="CARXXK010000067">
    <property type="protein sequence ID" value="CAI6369819.1"/>
    <property type="molecule type" value="Genomic_DNA"/>
</dbReference>
<dbReference type="Proteomes" id="UP001160148">
    <property type="component" value="Unassembled WGS sequence"/>
</dbReference>
<accession>A0AAV0XQ93</accession>
<sequence>MSKPIFFKPEFYSGEPDECVNEFIENYNLISVANEWSDDKKIMYVPIYLKKSAKAFYQNYIINNPTPTWSHFELELKEYFISPGRTRMLKAK</sequence>